<evidence type="ECO:0000256" key="1">
    <source>
        <dbReference type="SAM" id="Phobius"/>
    </source>
</evidence>
<keyword evidence="3" id="KW-1185">Reference proteome</keyword>
<keyword evidence="1" id="KW-0472">Membrane</keyword>
<keyword evidence="1" id="KW-0812">Transmembrane</keyword>
<evidence type="ECO:0000313" key="2">
    <source>
        <dbReference type="EMBL" id="SCW28881.1"/>
    </source>
</evidence>
<gene>
    <name evidence="2" type="ORF">SAMN02983004_00380</name>
</gene>
<keyword evidence="1" id="KW-1133">Transmembrane helix</keyword>
<protein>
    <submittedName>
        <fullName evidence="2">Uncharacterized protein</fullName>
    </submittedName>
</protein>
<dbReference type="EMBL" id="FMTE01000002">
    <property type="protein sequence ID" value="SCW28881.1"/>
    <property type="molecule type" value="Genomic_DNA"/>
</dbReference>
<feature type="transmembrane region" description="Helical" evidence="1">
    <location>
        <begin position="41"/>
        <end position="63"/>
    </location>
</feature>
<feature type="transmembrane region" description="Helical" evidence="1">
    <location>
        <begin position="7"/>
        <end position="29"/>
    </location>
</feature>
<dbReference type="Proteomes" id="UP000199262">
    <property type="component" value="Unassembled WGS sequence"/>
</dbReference>
<accession>A0A1G4P9J0</accession>
<dbReference type="AlphaFoldDB" id="A0A1G4P9J0"/>
<reference evidence="3" key="1">
    <citation type="submission" date="2016-10" db="EMBL/GenBank/DDBJ databases">
        <authorList>
            <person name="Varghese N."/>
            <person name="Submissions S."/>
        </authorList>
    </citation>
    <scope>NUCLEOTIDE SEQUENCE [LARGE SCALE GENOMIC DNA]</scope>
    <source>
        <strain evidence="3">ATCC 51557</strain>
    </source>
</reference>
<evidence type="ECO:0000313" key="3">
    <source>
        <dbReference type="Proteomes" id="UP000199262"/>
    </source>
</evidence>
<sequence length="75" mass="8933">MKILGFILCMLMNLSLMLLVFFLEFLLVVRFNIIVKPYLQFILIFMMIVFAVLVGYFVSIFIVRSFLIKLFELDQ</sequence>
<proteinExistence type="predicted"/>
<name>A0A1G4P9J0_BORJA</name>
<organism evidence="2 3">
    <name type="scientific">Borreliella japonica</name>
    <name type="common">Borrelia japonica</name>
    <dbReference type="NCBI Taxonomy" id="34095"/>
    <lineage>
        <taxon>Bacteria</taxon>
        <taxon>Pseudomonadati</taxon>
        <taxon>Spirochaetota</taxon>
        <taxon>Spirochaetia</taxon>
        <taxon>Spirochaetales</taxon>
        <taxon>Borreliaceae</taxon>
        <taxon>Borreliella</taxon>
    </lineage>
</organism>